<evidence type="ECO:0000313" key="2">
    <source>
        <dbReference type="Proteomes" id="UP001165960"/>
    </source>
</evidence>
<keyword evidence="2" id="KW-1185">Reference proteome</keyword>
<name>A0ACC2UU03_9FUNG</name>
<sequence length="560" mass="63500">MSDFILKSQSLSERLKALQPSRDLGSNFEIDIANSLECFKDELAKMDFDPAGLAGTSEQVNFFQAALMIQNSAIIYGKKVEYLYKMVLEALNTSHGKRKRNKKGSTLPLTLDECFNSLPSDIFSGDQYIEVTSRQTIPLSLAVPSKVPLIPQIPPTLLPRECEQSLYSTFPELKDSNGAEIGKWEDFMLNSFTRELDAEFQKDTACTLPELNYTSEVEVMRDASAETEHALSNQMNESLTLEAEDFQKSGSYLDLEGGFEIPFNAYDPDLSAEHPEAMTEDVEEESWAFGCLDPHEEIPILEAPFKRGDFSQKLSRKASAQPLRIAKLEADFPLPKTSFKRTSCPAFYGLMLNEAKRRRAKLMELKEATTFDELAALDSVWDEPILKDDDFEPEFEAYSRMPTPQGNYEDSNPEEFLPYESTGLESPFDRSFGDIGNYFHKVHAIEKKVETKLSRNIKAWERQLAPRLEAQKAEKQFSISKYSASIIDWFEEVSTVPFKSKVASCERTDVPRLFLTMLHMVESGNLEIISGEKDFSVKLVSDILPSFEEQPTFKSPSFFM</sequence>
<dbReference type="Proteomes" id="UP001165960">
    <property type="component" value="Unassembled WGS sequence"/>
</dbReference>
<protein>
    <submittedName>
        <fullName evidence="1">Condensin-2 complex subunit H2, variant 2</fullName>
    </submittedName>
</protein>
<gene>
    <name evidence="1" type="primary">NCAPH2_1</name>
    <name evidence="1" type="ORF">DSO57_1003116</name>
</gene>
<dbReference type="EMBL" id="QTSX02000007">
    <property type="protein sequence ID" value="KAJ9090380.1"/>
    <property type="molecule type" value="Genomic_DNA"/>
</dbReference>
<comment type="caution">
    <text evidence="1">The sequence shown here is derived from an EMBL/GenBank/DDBJ whole genome shotgun (WGS) entry which is preliminary data.</text>
</comment>
<organism evidence="1 2">
    <name type="scientific">Entomophthora muscae</name>
    <dbReference type="NCBI Taxonomy" id="34485"/>
    <lineage>
        <taxon>Eukaryota</taxon>
        <taxon>Fungi</taxon>
        <taxon>Fungi incertae sedis</taxon>
        <taxon>Zoopagomycota</taxon>
        <taxon>Entomophthoromycotina</taxon>
        <taxon>Entomophthoromycetes</taxon>
        <taxon>Entomophthorales</taxon>
        <taxon>Entomophthoraceae</taxon>
        <taxon>Entomophthora</taxon>
    </lineage>
</organism>
<proteinExistence type="predicted"/>
<evidence type="ECO:0000313" key="1">
    <source>
        <dbReference type="EMBL" id="KAJ9090380.1"/>
    </source>
</evidence>
<accession>A0ACC2UU03</accession>
<reference evidence="1" key="1">
    <citation type="submission" date="2022-04" db="EMBL/GenBank/DDBJ databases">
        <title>Genome of the entomopathogenic fungus Entomophthora muscae.</title>
        <authorList>
            <person name="Elya C."/>
            <person name="Lovett B.R."/>
            <person name="Lee E."/>
            <person name="Macias A.M."/>
            <person name="Hajek A.E."/>
            <person name="De Bivort B.L."/>
            <person name="Kasson M.T."/>
            <person name="De Fine Licht H.H."/>
            <person name="Stajich J.E."/>
        </authorList>
    </citation>
    <scope>NUCLEOTIDE SEQUENCE</scope>
    <source>
        <strain evidence="1">Berkeley</strain>
    </source>
</reference>